<sequence>MKGRPGSNELRSIRALQALGRSRGGLTTKIHLAVDGRGLPRAFVVTGGNVNDCTQFAAVLEAIRVPSTGVGRPRTRSEHVIADKGYSCHAIRTCLRRRGIGATIPNTRTSRPSEPAVSIGVAPSIRSATGGATSSNAASTGASASARPRPSGPSGCSSAPRRPTRSRCSSASAVGA</sequence>
<reference evidence="3" key="1">
    <citation type="journal article" date="2014" name="Int. J. Syst. Evol. Microbiol.">
        <title>Complete genome sequence of Corynebacterium casei LMG S-19264T (=DSM 44701T), isolated from a smear-ripened cheese.</title>
        <authorList>
            <consortium name="US DOE Joint Genome Institute (JGI-PGF)"/>
            <person name="Walter F."/>
            <person name="Albersmeier A."/>
            <person name="Kalinowski J."/>
            <person name="Ruckert C."/>
        </authorList>
    </citation>
    <scope>NUCLEOTIDE SEQUENCE</scope>
    <source>
        <strain evidence="3">VKM Ac-2007</strain>
    </source>
</reference>
<dbReference type="GO" id="GO:0004803">
    <property type="term" value="F:transposase activity"/>
    <property type="evidence" value="ECO:0007669"/>
    <property type="project" value="InterPro"/>
</dbReference>
<dbReference type="Pfam" id="PF01609">
    <property type="entry name" value="DDE_Tnp_1"/>
    <property type="match status" value="1"/>
</dbReference>
<dbReference type="PANTHER" id="PTHR30007:SF1">
    <property type="entry name" value="BLR1914 PROTEIN"/>
    <property type="match status" value="1"/>
</dbReference>
<accession>A0A9W6I716</accession>
<protein>
    <recommendedName>
        <fullName evidence="2">Transposase IS4-like domain-containing protein</fullName>
    </recommendedName>
</protein>
<feature type="domain" description="Transposase IS4-like" evidence="2">
    <location>
        <begin position="22"/>
        <end position="100"/>
    </location>
</feature>
<reference evidence="3" key="2">
    <citation type="submission" date="2023-01" db="EMBL/GenBank/DDBJ databases">
        <authorList>
            <person name="Sun Q."/>
            <person name="Evtushenko L."/>
        </authorList>
    </citation>
    <scope>NUCLEOTIDE SEQUENCE</scope>
    <source>
        <strain evidence="3">VKM Ac-2007</strain>
    </source>
</reference>
<organism evidence="3 4">
    <name type="scientific">Streptosporangium carneum</name>
    <dbReference type="NCBI Taxonomy" id="47481"/>
    <lineage>
        <taxon>Bacteria</taxon>
        <taxon>Bacillati</taxon>
        <taxon>Actinomycetota</taxon>
        <taxon>Actinomycetes</taxon>
        <taxon>Streptosporangiales</taxon>
        <taxon>Streptosporangiaceae</taxon>
        <taxon>Streptosporangium</taxon>
    </lineage>
</organism>
<name>A0A9W6I716_9ACTN</name>
<dbReference type="AlphaFoldDB" id="A0A9W6I716"/>
<proteinExistence type="predicted"/>
<feature type="region of interest" description="Disordered" evidence="1">
    <location>
        <begin position="126"/>
        <end position="176"/>
    </location>
</feature>
<feature type="compositionally biased region" description="Polar residues" evidence="1">
    <location>
        <begin position="166"/>
        <end position="176"/>
    </location>
</feature>
<dbReference type="EMBL" id="BSEV01000016">
    <property type="protein sequence ID" value="GLK12368.1"/>
    <property type="molecule type" value="Genomic_DNA"/>
</dbReference>
<evidence type="ECO:0000259" key="2">
    <source>
        <dbReference type="Pfam" id="PF01609"/>
    </source>
</evidence>
<evidence type="ECO:0000313" key="4">
    <source>
        <dbReference type="Proteomes" id="UP001143474"/>
    </source>
</evidence>
<feature type="compositionally biased region" description="Low complexity" evidence="1">
    <location>
        <begin position="126"/>
        <end position="161"/>
    </location>
</feature>
<dbReference type="PANTHER" id="PTHR30007">
    <property type="entry name" value="PHP DOMAIN PROTEIN"/>
    <property type="match status" value="1"/>
</dbReference>
<dbReference type="GO" id="GO:0003677">
    <property type="term" value="F:DNA binding"/>
    <property type="evidence" value="ECO:0007669"/>
    <property type="project" value="InterPro"/>
</dbReference>
<evidence type="ECO:0000313" key="3">
    <source>
        <dbReference type="EMBL" id="GLK12368.1"/>
    </source>
</evidence>
<dbReference type="GO" id="GO:0006313">
    <property type="term" value="P:DNA transposition"/>
    <property type="evidence" value="ECO:0007669"/>
    <property type="project" value="InterPro"/>
</dbReference>
<keyword evidence="4" id="KW-1185">Reference proteome</keyword>
<comment type="caution">
    <text evidence="3">The sequence shown here is derived from an EMBL/GenBank/DDBJ whole genome shotgun (WGS) entry which is preliminary data.</text>
</comment>
<evidence type="ECO:0000256" key="1">
    <source>
        <dbReference type="SAM" id="MobiDB-lite"/>
    </source>
</evidence>
<dbReference type="Proteomes" id="UP001143474">
    <property type="component" value="Unassembled WGS sequence"/>
</dbReference>
<gene>
    <name evidence="3" type="ORF">GCM10017600_57780</name>
</gene>
<dbReference type="InterPro" id="IPR002559">
    <property type="entry name" value="Transposase_11"/>
</dbReference>